<protein>
    <submittedName>
        <fullName evidence="1">Uncharacterized protein</fullName>
    </submittedName>
</protein>
<dbReference type="AlphaFoldDB" id="A0A829YNE1"/>
<dbReference type="Proteomes" id="UP000445000">
    <property type="component" value="Unassembled WGS sequence"/>
</dbReference>
<reference evidence="2" key="1">
    <citation type="submission" date="2020-01" db="EMBL/GenBank/DDBJ databases">
        <title>'Steroidobacter agaridevorans' sp. nov., agar-degrading bacteria isolated from rhizosphere soils.</title>
        <authorList>
            <person name="Ikenaga M."/>
            <person name="Kataoka M."/>
            <person name="Murouchi A."/>
            <person name="Katsuragi S."/>
            <person name="Sakai M."/>
        </authorList>
    </citation>
    <scope>NUCLEOTIDE SEQUENCE [LARGE SCALE GENOMIC DNA]</scope>
    <source>
        <strain evidence="2">YU21-B</strain>
    </source>
</reference>
<dbReference type="EMBL" id="BLJN01000013">
    <property type="protein sequence ID" value="GFE84984.1"/>
    <property type="molecule type" value="Genomic_DNA"/>
</dbReference>
<organism evidence="1 2">
    <name type="scientific">Steroidobacter agaridevorans</name>
    <dbReference type="NCBI Taxonomy" id="2695856"/>
    <lineage>
        <taxon>Bacteria</taxon>
        <taxon>Pseudomonadati</taxon>
        <taxon>Pseudomonadota</taxon>
        <taxon>Gammaproteobacteria</taxon>
        <taxon>Steroidobacterales</taxon>
        <taxon>Steroidobacteraceae</taxon>
        <taxon>Steroidobacter</taxon>
    </lineage>
</organism>
<evidence type="ECO:0000313" key="2">
    <source>
        <dbReference type="Proteomes" id="UP000445000"/>
    </source>
</evidence>
<comment type="caution">
    <text evidence="1">The sequence shown here is derived from an EMBL/GenBank/DDBJ whole genome shotgun (WGS) entry which is preliminary data.</text>
</comment>
<proteinExistence type="predicted"/>
<keyword evidence="2" id="KW-1185">Reference proteome</keyword>
<evidence type="ECO:0000313" key="1">
    <source>
        <dbReference type="EMBL" id="GFE84984.1"/>
    </source>
</evidence>
<accession>A0A829YNE1</accession>
<gene>
    <name evidence="1" type="ORF">GCM10011487_69840</name>
</gene>
<name>A0A829YNE1_9GAMM</name>
<sequence>MSCDTNEPTATTGAGGAFTLTIPEGTTASEHPIVVQVSASTVDEDTGTAVGKPYVLSAPAGESDFISPLTTVVHGLLQQNPALTVEDAVTQVKLSIGASADISVFEDYVAAKQDSSNTAAGEYERLHRVAQVAAKALAENHEDIMAAANTQGIDTTEANAALLALVTSQVFDGLQSAANAVDEAGESFDIDAVTVPPADFADLAQQIESAEQAASSAKLSIESLLNQGAYWLWSDQDEFEYGFVKASSEPNRIVESWSFYEAGAWTTSDELEDAFYLSAEGWAEATDSGAGYVVTHQSDGTAILDLEGTNFSLKFSAAELDVAGKPIKDYLGYVSHQPVAETIAGDPVFSSGAKVYQVNFIVRNDAYVLYNWYDCEGQPHTDLEGNCNVLYGYVNGEFRPAHSFAELIYPSAPNGVGNWFSVGDGLEIRVVANGTLEITDKNEDDQRSLGQWEYRTVHGEQIMMLTLPSRFTPRLWDQGQQIVAVRGGFARRGVFTPAGTAETIGEVQFNETAFTDIQNGSSVY</sequence>